<dbReference type="AlphaFoldDB" id="A0A1X9NC48"/>
<reference evidence="2 3" key="1">
    <citation type="submission" date="2016-11" db="EMBL/GenBank/DDBJ databases">
        <title>Trade-off between light-utilization and light-protection in marine flavobacteria.</title>
        <authorList>
            <person name="Kumagai Y."/>
        </authorList>
    </citation>
    <scope>NUCLEOTIDE SEQUENCE [LARGE SCALE GENOMIC DNA]</scope>
    <source>
        <strain evidence="2 3">NBRC 107125</strain>
    </source>
</reference>
<dbReference type="InterPro" id="IPR050397">
    <property type="entry name" value="Env_Response_Regulators"/>
</dbReference>
<dbReference type="Gene3D" id="2.60.120.10">
    <property type="entry name" value="Jelly Rolls"/>
    <property type="match status" value="1"/>
</dbReference>
<dbReference type="STRING" id="716816.BST96_04705"/>
<dbReference type="PANTHER" id="PTHR24567:SF68">
    <property type="entry name" value="DNA-BINDING TRANSCRIPTIONAL DUAL REGULATOR CRP"/>
    <property type="match status" value="1"/>
</dbReference>
<dbReference type="Proteomes" id="UP000193450">
    <property type="component" value="Chromosome"/>
</dbReference>
<dbReference type="GO" id="GO:0005829">
    <property type="term" value="C:cytosol"/>
    <property type="evidence" value="ECO:0007669"/>
    <property type="project" value="TreeGrafter"/>
</dbReference>
<evidence type="ECO:0000313" key="3">
    <source>
        <dbReference type="Proteomes" id="UP000193450"/>
    </source>
</evidence>
<dbReference type="GO" id="GO:0003700">
    <property type="term" value="F:DNA-binding transcription factor activity"/>
    <property type="evidence" value="ECO:0007669"/>
    <property type="project" value="TreeGrafter"/>
</dbReference>
<dbReference type="InterPro" id="IPR014710">
    <property type="entry name" value="RmlC-like_jellyroll"/>
</dbReference>
<dbReference type="SUPFAM" id="SSF51206">
    <property type="entry name" value="cAMP-binding domain-like"/>
    <property type="match status" value="1"/>
</dbReference>
<dbReference type="PRINTS" id="PR00103">
    <property type="entry name" value="CAMPKINASE"/>
</dbReference>
<name>A0A1X9NC48_9GAMM</name>
<accession>A0A1X9NC48</accession>
<organism evidence="2 3">
    <name type="scientific">Oceanicoccus sagamiensis</name>
    <dbReference type="NCBI Taxonomy" id="716816"/>
    <lineage>
        <taxon>Bacteria</taxon>
        <taxon>Pseudomonadati</taxon>
        <taxon>Pseudomonadota</taxon>
        <taxon>Gammaproteobacteria</taxon>
        <taxon>Cellvibrionales</taxon>
        <taxon>Spongiibacteraceae</taxon>
        <taxon>Oceanicoccus</taxon>
    </lineage>
</organism>
<dbReference type="OrthoDB" id="6881322at2"/>
<dbReference type="InterPro" id="IPR018488">
    <property type="entry name" value="cNMP-bd_CS"/>
</dbReference>
<dbReference type="PROSITE" id="PS00889">
    <property type="entry name" value="CNMP_BINDING_2"/>
    <property type="match status" value="1"/>
</dbReference>
<dbReference type="PANTHER" id="PTHR24567">
    <property type="entry name" value="CRP FAMILY TRANSCRIPTIONAL REGULATORY PROTEIN"/>
    <property type="match status" value="1"/>
</dbReference>
<dbReference type="InterPro" id="IPR000595">
    <property type="entry name" value="cNMP-bd_dom"/>
</dbReference>
<evidence type="ECO:0000259" key="1">
    <source>
        <dbReference type="PROSITE" id="PS50042"/>
    </source>
</evidence>
<protein>
    <recommendedName>
        <fullName evidence="1">Cyclic nucleotide-binding domain-containing protein</fullName>
    </recommendedName>
</protein>
<dbReference type="InterPro" id="IPR018490">
    <property type="entry name" value="cNMP-bd_dom_sf"/>
</dbReference>
<dbReference type="Pfam" id="PF00027">
    <property type="entry name" value="cNMP_binding"/>
    <property type="match status" value="1"/>
</dbReference>
<evidence type="ECO:0000313" key="2">
    <source>
        <dbReference type="EMBL" id="ARN73475.1"/>
    </source>
</evidence>
<keyword evidence="3" id="KW-1185">Reference proteome</keyword>
<sequence>MTAEERIHLLQSMPFFGAINDASVALILGQSKTLKVKAGDYFFHQGEKGDSLFLIEQGSTVIFKQYDDKEYILRYANDGDCFGELALIDFTPRSASVRAETDCTAIKIPSSALLSLFQQDSEQFLIIQMNIGREVSRRLRAADDRWFQLQIASSDTLSS</sequence>
<dbReference type="RefSeq" id="WP_085757586.1">
    <property type="nucleotide sequence ID" value="NZ_CP019343.1"/>
</dbReference>
<proteinExistence type="predicted"/>
<dbReference type="SMART" id="SM00100">
    <property type="entry name" value="cNMP"/>
    <property type="match status" value="1"/>
</dbReference>
<gene>
    <name evidence="2" type="ORF">BST96_04705</name>
</gene>
<dbReference type="KEGG" id="osg:BST96_04705"/>
<dbReference type="EMBL" id="CP019343">
    <property type="protein sequence ID" value="ARN73475.1"/>
    <property type="molecule type" value="Genomic_DNA"/>
</dbReference>
<feature type="domain" description="Cyclic nucleotide-binding" evidence="1">
    <location>
        <begin position="15"/>
        <end position="117"/>
    </location>
</feature>
<dbReference type="CDD" id="cd00038">
    <property type="entry name" value="CAP_ED"/>
    <property type="match status" value="1"/>
</dbReference>
<dbReference type="PROSITE" id="PS50042">
    <property type="entry name" value="CNMP_BINDING_3"/>
    <property type="match status" value="1"/>
</dbReference>